<dbReference type="SUPFAM" id="SSF54862">
    <property type="entry name" value="4Fe-4S ferredoxins"/>
    <property type="match status" value="1"/>
</dbReference>
<evidence type="ECO:0000256" key="6">
    <source>
        <dbReference type="ARBA" id="ARBA00023136"/>
    </source>
</evidence>
<evidence type="ECO:0000256" key="4">
    <source>
        <dbReference type="ARBA" id="ARBA00023004"/>
    </source>
</evidence>
<evidence type="ECO:0000256" key="7">
    <source>
        <dbReference type="SAM" id="Phobius"/>
    </source>
</evidence>
<dbReference type="NCBIfam" id="TIGR02486">
    <property type="entry name" value="RDH"/>
    <property type="match status" value="1"/>
</dbReference>
<dbReference type="PANTHER" id="PTHR42827:SF1">
    <property type="entry name" value="IRON-SULFUR CLUSTER-BINDING PROTEIN"/>
    <property type="match status" value="1"/>
</dbReference>
<dbReference type="AlphaFoldDB" id="A0A0F9QYL7"/>
<feature type="transmembrane region" description="Helical" evidence="7">
    <location>
        <begin position="35"/>
        <end position="55"/>
    </location>
</feature>
<evidence type="ECO:0000313" key="9">
    <source>
        <dbReference type="EMBL" id="KKN47634.1"/>
    </source>
</evidence>
<organism evidence="9">
    <name type="scientific">marine sediment metagenome</name>
    <dbReference type="NCBI Taxonomy" id="412755"/>
    <lineage>
        <taxon>unclassified sequences</taxon>
        <taxon>metagenomes</taxon>
        <taxon>ecological metagenomes</taxon>
    </lineage>
</organism>
<keyword evidence="4" id="KW-0408">Iron</keyword>
<comment type="subcellular location">
    <subcellularLocation>
        <location evidence="1">Cell envelope</location>
    </subcellularLocation>
</comment>
<evidence type="ECO:0000256" key="5">
    <source>
        <dbReference type="ARBA" id="ARBA00023014"/>
    </source>
</evidence>
<feature type="transmembrane region" description="Helical" evidence="7">
    <location>
        <begin position="6"/>
        <end position="28"/>
    </location>
</feature>
<dbReference type="InterPro" id="IPR017900">
    <property type="entry name" value="4Fe4S_Fe_S_CS"/>
</dbReference>
<keyword evidence="7" id="KW-1133">Transmembrane helix</keyword>
<evidence type="ECO:0000256" key="1">
    <source>
        <dbReference type="ARBA" id="ARBA00004196"/>
    </source>
</evidence>
<comment type="caution">
    <text evidence="9">The sequence shown here is derived from an EMBL/GenBank/DDBJ whole genome shotgun (WGS) entry which is preliminary data.</text>
</comment>
<dbReference type="InterPro" id="IPR012832">
    <property type="entry name" value="RDH"/>
</dbReference>
<name>A0A0F9QYL7_9ZZZZ</name>
<keyword evidence="6 7" id="KW-0472">Membrane</keyword>
<keyword evidence="7" id="KW-0812">Transmembrane</keyword>
<proteinExistence type="predicted"/>
<dbReference type="PANTHER" id="PTHR42827">
    <property type="entry name" value="IRON-SULFUR CLUSTER-BINDING PROTEIN-RELATED"/>
    <property type="match status" value="1"/>
</dbReference>
<reference evidence="9" key="1">
    <citation type="journal article" date="2015" name="Nature">
        <title>Complex archaea that bridge the gap between prokaryotes and eukaryotes.</title>
        <authorList>
            <person name="Spang A."/>
            <person name="Saw J.H."/>
            <person name="Jorgensen S.L."/>
            <person name="Zaremba-Niedzwiedzka K."/>
            <person name="Martijn J."/>
            <person name="Lind A.E."/>
            <person name="van Eijk R."/>
            <person name="Schleper C."/>
            <person name="Guy L."/>
            <person name="Ettema T.J."/>
        </authorList>
    </citation>
    <scope>NUCLEOTIDE SEQUENCE</scope>
</reference>
<keyword evidence="2" id="KW-0479">Metal-binding</keyword>
<dbReference type="GO" id="GO:0046872">
    <property type="term" value="F:metal ion binding"/>
    <property type="evidence" value="ECO:0007669"/>
    <property type="project" value="UniProtKB-KW"/>
</dbReference>
<keyword evidence="3" id="KW-0732">Signal</keyword>
<dbReference type="Gene3D" id="3.30.70.20">
    <property type="match status" value="1"/>
</dbReference>
<keyword evidence="5" id="KW-0411">Iron-sulfur</keyword>
<feature type="transmembrane region" description="Helical" evidence="7">
    <location>
        <begin position="61"/>
        <end position="81"/>
    </location>
</feature>
<evidence type="ECO:0000259" key="8">
    <source>
        <dbReference type="PROSITE" id="PS51379"/>
    </source>
</evidence>
<dbReference type="GO" id="GO:0051536">
    <property type="term" value="F:iron-sulfur cluster binding"/>
    <property type="evidence" value="ECO:0007669"/>
    <property type="project" value="UniProtKB-KW"/>
</dbReference>
<dbReference type="Pfam" id="PF12838">
    <property type="entry name" value="Fer4_7"/>
    <property type="match status" value="1"/>
</dbReference>
<gene>
    <name evidence="9" type="ORF">LCGC14_0660870</name>
</gene>
<dbReference type="PROSITE" id="PS00198">
    <property type="entry name" value="4FE4S_FER_1"/>
    <property type="match status" value="1"/>
</dbReference>
<dbReference type="InterPro" id="IPR017896">
    <property type="entry name" value="4Fe4S_Fe-S-bd"/>
</dbReference>
<dbReference type="PROSITE" id="PS51379">
    <property type="entry name" value="4FE4S_FER_2"/>
    <property type="match status" value="1"/>
</dbReference>
<evidence type="ECO:0000256" key="2">
    <source>
        <dbReference type="ARBA" id="ARBA00022723"/>
    </source>
</evidence>
<dbReference type="GO" id="GO:0030313">
    <property type="term" value="C:cell envelope"/>
    <property type="evidence" value="ECO:0007669"/>
    <property type="project" value="UniProtKB-SubCell"/>
</dbReference>
<protein>
    <recommendedName>
        <fullName evidence="8">4Fe-4S ferredoxin-type domain-containing protein</fullName>
    </recommendedName>
</protein>
<dbReference type="EMBL" id="LAZR01001264">
    <property type="protein sequence ID" value="KKN47634.1"/>
    <property type="molecule type" value="Genomic_DNA"/>
</dbReference>
<evidence type="ECO:0000256" key="3">
    <source>
        <dbReference type="ARBA" id="ARBA00022729"/>
    </source>
</evidence>
<sequence length="448" mass="51248">MNILIIAGAVSLIILICFFFLFALYSLLEKEKRAFWRSSIVFLFLIIISIIFFLAESPLKKWLFGTVFILLILDLAILLLFPLKRKSTEIVGGQNKVDERDVIFARFEYDEGTETYEEYYGRRPEYKKIDDEIRKFPDILSHSHSKKNPILSALASAEFDFLEHQLTQVSGRESREKSQLPPSENTRIIKKIMKYLGSDHSGICLLNQAYVYSHVGRGPEHYSEEIKLEHKYAIAFALEMDLGMVASAPKEPVIVETGKKYVEAAKISIIVANFIRRLGYPARAHIAGSNYQAMLPPLAWLAGLGELGRLGILMTSKYGPRARLGLITTDLPLVADKPRKLGIQNFCQKCKKCARNCPAQAIPYEEKVEENGVMRWVLNREECYKFWRKAGTDCAVCIYVCPYSKSDNAFHNFIRIMSQNSSAAQSFSIWADDFFYGRIPFRRKSPLR</sequence>
<accession>A0A0F9QYL7</accession>
<feature type="domain" description="4Fe-4S ferredoxin-type" evidence="8">
    <location>
        <begin position="338"/>
        <end position="367"/>
    </location>
</feature>